<protein>
    <recommendedName>
        <fullName evidence="3">histidine kinase</fullName>
        <ecNumber evidence="3">2.7.13.3</ecNumber>
    </recommendedName>
</protein>
<dbReference type="AlphaFoldDB" id="A0A5M3XJS3"/>
<dbReference type="EC" id="2.7.13.3" evidence="3"/>
<evidence type="ECO:0000256" key="9">
    <source>
        <dbReference type="ARBA" id="ARBA00022737"/>
    </source>
</evidence>
<evidence type="ECO:0000256" key="5">
    <source>
        <dbReference type="ARBA" id="ARBA00022519"/>
    </source>
</evidence>
<keyword evidence="11" id="KW-0418">Kinase</keyword>
<evidence type="ECO:0000313" key="17">
    <source>
        <dbReference type="EMBL" id="GES18338.1"/>
    </source>
</evidence>
<organism evidence="17 18">
    <name type="scientific">Acrocarpospora pleiomorpha</name>
    <dbReference type="NCBI Taxonomy" id="90975"/>
    <lineage>
        <taxon>Bacteria</taxon>
        <taxon>Bacillati</taxon>
        <taxon>Actinomycetota</taxon>
        <taxon>Actinomycetes</taxon>
        <taxon>Streptosporangiales</taxon>
        <taxon>Streptosporangiaceae</taxon>
        <taxon>Acrocarpospora</taxon>
    </lineage>
</organism>
<evidence type="ECO:0000256" key="1">
    <source>
        <dbReference type="ARBA" id="ARBA00000085"/>
    </source>
</evidence>
<dbReference type="SMART" id="SM00086">
    <property type="entry name" value="PAC"/>
    <property type="match status" value="2"/>
</dbReference>
<dbReference type="InterPro" id="IPR004358">
    <property type="entry name" value="Sig_transdc_His_kin-like_C"/>
</dbReference>
<dbReference type="InterPro" id="IPR029016">
    <property type="entry name" value="GAF-like_dom_sf"/>
</dbReference>
<dbReference type="InterPro" id="IPR003594">
    <property type="entry name" value="HATPase_dom"/>
</dbReference>
<dbReference type="Gene3D" id="1.10.287.130">
    <property type="match status" value="1"/>
</dbReference>
<dbReference type="Gene3D" id="3.30.450.40">
    <property type="match status" value="2"/>
</dbReference>
<keyword evidence="13" id="KW-0902">Two-component regulatory system</keyword>
<accession>A0A5M3XJS3</accession>
<dbReference type="InterPro" id="IPR013656">
    <property type="entry name" value="PAS_4"/>
</dbReference>
<evidence type="ECO:0000256" key="12">
    <source>
        <dbReference type="ARBA" id="ARBA00022989"/>
    </source>
</evidence>
<dbReference type="SUPFAM" id="SSF55874">
    <property type="entry name" value="ATPase domain of HSP90 chaperone/DNA topoisomerase II/histidine kinase"/>
    <property type="match status" value="1"/>
</dbReference>
<evidence type="ECO:0000256" key="4">
    <source>
        <dbReference type="ARBA" id="ARBA00022475"/>
    </source>
</evidence>
<dbReference type="PROSITE" id="PS50113">
    <property type="entry name" value="PAC"/>
    <property type="match status" value="1"/>
</dbReference>
<dbReference type="SUPFAM" id="SSF55781">
    <property type="entry name" value="GAF domain-like"/>
    <property type="match status" value="2"/>
</dbReference>
<dbReference type="CDD" id="cd00130">
    <property type="entry name" value="PAS"/>
    <property type="match status" value="2"/>
</dbReference>
<dbReference type="InterPro" id="IPR013655">
    <property type="entry name" value="PAS_fold_3"/>
</dbReference>
<dbReference type="RefSeq" id="WP_155343487.1">
    <property type="nucleotide sequence ID" value="NZ_BAAAHM010000010.1"/>
</dbReference>
<evidence type="ECO:0000256" key="11">
    <source>
        <dbReference type="ARBA" id="ARBA00022777"/>
    </source>
</evidence>
<dbReference type="InterPro" id="IPR003018">
    <property type="entry name" value="GAF"/>
</dbReference>
<evidence type="ECO:0000256" key="13">
    <source>
        <dbReference type="ARBA" id="ARBA00023012"/>
    </source>
</evidence>
<dbReference type="GO" id="GO:0005886">
    <property type="term" value="C:plasma membrane"/>
    <property type="evidence" value="ECO:0007669"/>
    <property type="project" value="UniProtKB-SubCell"/>
</dbReference>
<dbReference type="FunFam" id="2.10.70.100:FF:000001">
    <property type="entry name" value="Sensory transduction histidine kinase"/>
    <property type="match status" value="1"/>
</dbReference>
<dbReference type="InterPro" id="IPR003661">
    <property type="entry name" value="HisK_dim/P_dom"/>
</dbReference>
<dbReference type="PANTHER" id="PTHR43304:SF1">
    <property type="entry name" value="PAC DOMAIN-CONTAINING PROTEIN"/>
    <property type="match status" value="1"/>
</dbReference>
<reference evidence="17 18" key="1">
    <citation type="submission" date="2019-10" db="EMBL/GenBank/DDBJ databases">
        <title>Whole genome shotgun sequence of Acrocarpospora pleiomorpha NBRC 16267.</title>
        <authorList>
            <person name="Ichikawa N."/>
            <person name="Kimura A."/>
            <person name="Kitahashi Y."/>
            <person name="Komaki H."/>
            <person name="Oguchi A."/>
        </authorList>
    </citation>
    <scope>NUCLEOTIDE SEQUENCE [LARGE SCALE GENOMIC DNA]</scope>
    <source>
        <strain evidence="17 18">NBRC 16267</strain>
    </source>
</reference>
<comment type="subcellular location">
    <subcellularLocation>
        <location evidence="2">Cell inner membrane</location>
        <topology evidence="2">Multi-pass membrane protein</topology>
    </subcellularLocation>
</comment>
<gene>
    <name evidence="17" type="ORF">Aple_012330</name>
</gene>
<evidence type="ECO:0000256" key="3">
    <source>
        <dbReference type="ARBA" id="ARBA00012438"/>
    </source>
</evidence>
<feature type="domain" description="PAC" evidence="16">
    <location>
        <begin position="258"/>
        <end position="310"/>
    </location>
</feature>
<dbReference type="PROSITE" id="PS50109">
    <property type="entry name" value="HIS_KIN"/>
    <property type="match status" value="1"/>
</dbReference>
<evidence type="ECO:0000313" key="18">
    <source>
        <dbReference type="Proteomes" id="UP000377595"/>
    </source>
</evidence>
<keyword evidence="10" id="KW-0547">Nucleotide-binding</keyword>
<dbReference type="Gene3D" id="3.30.450.20">
    <property type="entry name" value="PAS domain"/>
    <property type="match status" value="2"/>
</dbReference>
<dbReference type="SUPFAM" id="SSF55785">
    <property type="entry name" value="PYP-like sensor domain (PAS domain)"/>
    <property type="match status" value="2"/>
</dbReference>
<keyword evidence="12" id="KW-1133">Transmembrane helix</keyword>
<dbReference type="InterPro" id="IPR001610">
    <property type="entry name" value="PAC"/>
</dbReference>
<dbReference type="InterPro" id="IPR035965">
    <property type="entry name" value="PAS-like_dom_sf"/>
</dbReference>
<dbReference type="Gene3D" id="2.10.70.100">
    <property type="match status" value="1"/>
</dbReference>
<proteinExistence type="predicted"/>
<dbReference type="EMBL" id="BLAF01000007">
    <property type="protein sequence ID" value="GES18338.1"/>
    <property type="molecule type" value="Genomic_DNA"/>
</dbReference>
<evidence type="ECO:0000259" key="15">
    <source>
        <dbReference type="PROSITE" id="PS50109"/>
    </source>
</evidence>
<dbReference type="Gene3D" id="3.30.565.10">
    <property type="entry name" value="Histidine kinase-like ATPase, C-terminal domain"/>
    <property type="match status" value="1"/>
</dbReference>
<dbReference type="Pfam" id="PF08448">
    <property type="entry name" value="PAS_4"/>
    <property type="match status" value="1"/>
</dbReference>
<dbReference type="Pfam" id="PF13185">
    <property type="entry name" value="GAF_2"/>
    <property type="match status" value="1"/>
</dbReference>
<comment type="catalytic activity">
    <reaction evidence="1">
        <text>ATP + protein L-histidine = ADP + protein N-phospho-L-histidine.</text>
        <dbReference type="EC" id="2.7.13.3"/>
    </reaction>
</comment>
<keyword evidence="8" id="KW-0812">Transmembrane</keyword>
<dbReference type="Pfam" id="PF08447">
    <property type="entry name" value="PAS_3"/>
    <property type="match status" value="1"/>
</dbReference>
<evidence type="ECO:0000256" key="7">
    <source>
        <dbReference type="ARBA" id="ARBA00022679"/>
    </source>
</evidence>
<dbReference type="GO" id="GO:0000166">
    <property type="term" value="F:nucleotide binding"/>
    <property type="evidence" value="ECO:0007669"/>
    <property type="project" value="UniProtKB-KW"/>
</dbReference>
<keyword evidence="18" id="KW-1185">Reference proteome</keyword>
<dbReference type="PANTHER" id="PTHR43304">
    <property type="entry name" value="PHYTOCHROME-LIKE PROTEIN CPH1"/>
    <property type="match status" value="1"/>
</dbReference>
<feature type="domain" description="Histidine kinase" evidence="15">
    <location>
        <begin position="606"/>
        <end position="814"/>
    </location>
</feature>
<evidence type="ECO:0000256" key="6">
    <source>
        <dbReference type="ARBA" id="ARBA00022553"/>
    </source>
</evidence>
<dbReference type="Pfam" id="PF00512">
    <property type="entry name" value="HisKA"/>
    <property type="match status" value="1"/>
</dbReference>
<evidence type="ECO:0000256" key="2">
    <source>
        <dbReference type="ARBA" id="ARBA00004429"/>
    </source>
</evidence>
<dbReference type="SMART" id="SM00388">
    <property type="entry name" value="HisKA"/>
    <property type="match status" value="1"/>
</dbReference>
<dbReference type="InterPro" id="IPR052162">
    <property type="entry name" value="Sensor_kinase/Photoreceptor"/>
</dbReference>
<dbReference type="SMART" id="SM00065">
    <property type="entry name" value="GAF"/>
    <property type="match status" value="2"/>
</dbReference>
<dbReference type="Proteomes" id="UP000377595">
    <property type="component" value="Unassembled WGS sequence"/>
</dbReference>
<dbReference type="InterPro" id="IPR036097">
    <property type="entry name" value="HisK_dim/P_sf"/>
</dbReference>
<keyword evidence="5" id="KW-0997">Cell inner membrane</keyword>
<dbReference type="SUPFAM" id="SSF47384">
    <property type="entry name" value="Homodimeric domain of signal transducing histidine kinase"/>
    <property type="match status" value="1"/>
</dbReference>
<keyword evidence="14" id="KW-0472">Membrane</keyword>
<dbReference type="Pfam" id="PF02518">
    <property type="entry name" value="HATPase_c"/>
    <property type="match status" value="1"/>
</dbReference>
<evidence type="ECO:0000256" key="14">
    <source>
        <dbReference type="ARBA" id="ARBA00023136"/>
    </source>
</evidence>
<dbReference type="PRINTS" id="PR00344">
    <property type="entry name" value="BCTRLSENSOR"/>
</dbReference>
<name>A0A5M3XJS3_9ACTN</name>
<evidence type="ECO:0000259" key="16">
    <source>
        <dbReference type="PROSITE" id="PS50113"/>
    </source>
</evidence>
<keyword evidence="9" id="KW-0677">Repeat</keyword>
<dbReference type="SMART" id="SM00387">
    <property type="entry name" value="HATPase_c"/>
    <property type="match status" value="1"/>
</dbReference>
<dbReference type="OrthoDB" id="118142at2"/>
<keyword evidence="7" id="KW-0808">Transferase</keyword>
<evidence type="ECO:0000256" key="8">
    <source>
        <dbReference type="ARBA" id="ARBA00022692"/>
    </source>
</evidence>
<dbReference type="CDD" id="cd00082">
    <property type="entry name" value="HisKA"/>
    <property type="match status" value="1"/>
</dbReference>
<keyword evidence="4" id="KW-1003">Cell membrane</keyword>
<dbReference type="SMART" id="SM00091">
    <property type="entry name" value="PAS"/>
    <property type="match status" value="2"/>
</dbReference>
<dbReference type="InterPro" id="IPR005467">
    <property type="entry name" value="His_kinase_dom"/>
</dbReference>
<dbReference type="InterPro" id="IPR000014">
    <property type="entry name" value="PAS"/>
</dbReference>
<keyword evidence="6" id="KW-0597">Phosphoprotein</keyword>
<comment type="caution">
    <text evidence="17">The sequence shown here is derived from an EMBL/GenBank/DDBJ whole genome shotgun (WGS) entry which is preliminary data.</text>
</comment>
<evidence type="ECO:0000256" key="10">
    <source>
        <dbReference type="ARBA" id="ARBA00022741"/>
    </source>
</evidence>
<dbReference type="GO" id="GO:0000155">
    <property type="term" value="F:phosphorelay sensor kinase activity"/>
    <property type="evidence" value="ECO:0007669"/>
    <property type="project" value="InterPro"/>
</dbReference>
<dbReference type="CDD" id="cd00075">
    <property type="entry name" value="HATPase"/>
    <property type="match status" value="1"/>
</dbReference>
<dbReference type="InterPro" id="IPR036890">
    <property type="entry name" value="HATPase_C_sf"/>
</dbReference>
<sequence>MNEPWAAASEEDERLRVLALASAGLGEIEVLKYALDQAVADLGALSGMVHWSGAPASSGEPRLVVATGLPPAELREWGEIREVIVQALRDGAPVCASAILRVRREKRDEKRDGAVTPPAVTMTAVPLPGRDAPIGVLSVLSLGSGRPTGRQRAFLASLADWLALRLARSSADSDTRRPWWHAADSHLRQALKATRIGSWDWNILTGELYWDEPALTVLGIDPGTAPHNTDSWVSLIHPEDHPRVMIATEEALRTRGLYDVEYRACRPDGTMGWVQERGHLVFDDAGEPVRMIGTVWDTTESRAARESVSRALRYMSDAFLAVDRDWRVTFVNLDAERLLGVIDPYGQVLWDLPAGKLPDLQAASRRAAAERVPVGLEVQWPIDQRWYQVRLVPVPDGLTLYLADVTEKRLRDAEREAAERAAAERAAWIQELTRAFGDAVTACDLVRVIAERVLPSFGAAGLAILTVDHGCLHVAGAFNYPPDILRRLENQPLPERSALSDALRSRAPLFVTSKTDYPDGPDLDASVILPLLVPGQYTGCCVISFDRPRRFSSEDRAALTAVCGLVSQALARARLYDMERTRVQELERLQAWLRESLDRERRFTTDASHELRTPLAGLRAQLEEAQLHPDETDLDELLEHALGDVDRLQDITSDLLLLARLGADLSAAPEKVDLARLVETEVSRRGRDRHPVRLRLEPGVVIDAVPRQLGRVLTNLLDNAQRHAEHGVEVGLRRSGGSAELSVTDDGLGVPETEREHIFERFARLDTARSRGAGGTGLGLAIARDIVRAHRGTLHVECPPTSGARFVLRLPLTDPG</sequence>
<dbReference type="InterPro" id="IPR000700">
    <property type="entry name" value="PAS-assoc_C"/>
</dbReference>